<dbReference type="Proteomes" id="UP000054477">
    <property type="component" value="Unassembled WGS sequence"/>
</dbReference>
<evidence type="ECO:0000256" key="1">
    <source>
        <dbReference type="SAM" id="MobiDB-lite"/>
    </source>
</evidence>
<evidence type="ECO:0000313" key="3">
    <source>
        <dbReference type="Proteomes" id="UP000054477"/>
    </source>
</evidence>
<sequence>LRSRSSRIVAIVEKLQFDFGIELGHQEGEKSDVVSQCSDQSFSSPFASRIHPSSRSERG</sequence>
<protein>
    <submittedName>
        <fullName evidence="2">Uncharacterized protein</fullName>
    </submittedName>
</protein>
<dbReference type="AlphaFoldDB" id="A0A0C9X720"/>
<feature type="non-terminal residue" evidence="2">
    <location>
        <position position="1"/>
    </location>
</feature>
<dbReference type="EMBL" id="KN838926">
    <property type="protein sequence ID" value="KIJ92217.1"/>
    <property type="molecule type" value="Genomic_DNA"/>
</dbReference>
<dbReference type="HOGENOM" id="CLU_2967278_0_0_1"/>
<gene>
    <name evidence="2" type="ORF">K443DRAFT_113919</name>
</gene>
<keyword evidence="3" id="KW-1185">Reference proteome</keyword>
<reference evidence="2 3" key="1">
    <citation type="submission" date="2014-04" db="EMBL/GenBank/DDBJ databases">
        <authorList>
            <consortium name="DOE Joint Genome Institute"/>
            <person name="Kuo A."/>
            <person name="Kohler A."/>
            <person name="Nagy L.G."/>
            <person name="Floudas D."/>
            <person name="Copeland A."/>
            <person name="Barry K.W."/>
            <person name="Cichocki N."/>
            <person name="Veneault-Fourrey C."/>
            <person name="LaButti K."/>
            <person name="Lindquist E.A."/>
            <person name="Lipzen A."/>
            <person name="Lundell T."/>
            <person name="Morin E."/>
            <person name="Murat C."/>
            <person name="Sun H."/>
            <person name="Tunlid A."/>
            <person name="Henrissat B."/>
            <person name="Grigoriev I.V."/>
            <person name="Hibbett D.S."/>
            <person name="Martin F."/>
            <person name="Nordberg H.P."/>
            <person name="Cantor M.N."/>
            <person name="Hua S.X."/>
        </authorList>
    </citation>
    <scope>NUCLEOTIDE SEQUENCE [LARGE SCALE GENOMIC DNA]</scope>
    <source>
        <strain evidence="2 3">LaAM-08-1</strain>
    </source>
</reference>
<organism evidence="2 3">
    <name type="scientific">Laccaria amethystina LaAM-08-1</name>
    <dbReference type="NCBI Taxonomy" id="1095629"/>
    <lineage>
        <taxon>Eukaryota</taxon>
        <taxon>Fungi</taxon>
        <taxon>Dikarya</taxon>
        <taxon>Basidiomycota</taxon>
        <taxon>Agaricomycotina</taxon>
        <taxon>Agaricomycetes</taxon>
        <taxon>Agaricomycetidae</taxon>
        <taxon>Agaricales</taxon>
        <taxon>Agaricineae</taxon>
        <taxon>Hydnangiaceae</taxon>
        <taxon>Laccaria</taxon>
    </lineage>
</organism>
<name>A0A0C9X720_9AGAR</name>
<feature type="region of interest" description="Disordered" evidence="1">
    <location>
        <begin position="32"/>
        <end position="59"/>
    </location>
</feature>
<accession>A0A0C9X720</accession>
<reference evidence="3" key="2">
    <citation type="submission" date="2015-01" db="EMBL/GenBank/DDBJ databases">
        <title>Evolutionary Origins and Diversification of the Mycorrhizal Mutualists.</title>
        <authorList>
            <consortium name="DOE Joint Genome Institute"/>
            <consortium name="Mycorrhizal Genomics Consortium"/>
            <person name="Kohler A."/>
            <person name="Kuo A."/>
            <person name="Nagy L.G."/>
            <person name="Floudas D."/>
            <person name="Copeland A."/>
            <person name="Barry K.W."/>
            <person name="Cichocki N."/>
            <person name="Veneault-Fourrey C."/>
            <person name="LaButti K."/>
            <person name="Lindquist E.A."/>
            <person name="Lipzen A."/>
            <person name="Lundell T."/>
            <person name="Morin E."/>
            <person name="Murat C."/>
            <person name="Riley R."/>
            <person name="Ohm R."/>
            <person name="Sun H."/>
            <person name="Tunlid A."/>
            <person name="Henrissat B."/>
            <person name="Grigoriev I.V."/>
            <person name="Hibbett D.S."/>
            <person name="Martin F."/>
        </authorList>
    </citation>
    <scope>NUCLEOTIDE SEQUENCE [LARGE SCALE GENOMIC DNA]</scope>
    <source>
        <strain evidence="3">LaAM-08-1</strain>
    </source>
</reference>
<evidence type="ECO:0000313" key="2">
    <source>
        <dbReference type="EMBL" id="KIJ92217.1"/>
    </source>
</evidence>
<proteinExistence type="predicted"/>
<feature type="compositionally biased region" description="Polar residues" evidence="1">
    <location>
        <begin position="33"/>
        <end position="46"/>
    </location>
</feature>